<sequence>MERGPFKFLLRAIMVVAAVAGLLVLLLSANKPDAASVVQRGDGVGLPDLPMTNVTSSALNRGIHTEPGTTITNVTLQERVIDKRAILEHATPELFELFEAYRQKGEHILDLMFTPEQEIGDRLPGGRNGQISPFKEDYRDWDWSVLPSSFQQIQEIAYLQGLRTVQGFEDEDDPILFPGNNHDLRRFTWEQNKPYSASGLQYPVLYEQTAKEFGFHPLQSETTIARPPRWIVINEVDEVPETLEVVKWCLSLRLPPGFNAYPRWVDRQTFPIGSHCHAALLGTANSYGLAMYYLTHKFRFRNWVLASVTIFSNGDVGRNGETPTLIWWVERGGNYGHSDARVRSVRDRNKQADMDWNARPDDNNPGVLEYPWPMKLVYSEDVEQMKGLKSSHTINKESRSTPIESSIRRLFSQEPNTMYIDIKRRSPLWLALMAITIAAVTPCPLFSTEGQRAATDESVARNGLFPEPQVQGNFSVDSVISRHSTIDGRGLVKRQMADPADDKTFYEYRCKGEKVLQWLLATEQQLIEELGSWAQVHTTRNDMYGPGGGWSTYAREFIEIESVDASILKLAGLTGISGIPQSQPLGLQNYKDG</sequence>
<evidence type="ECO:0000313" key="1">
    <source>
        <dbReference type="EMBL" id="KAF2168947.1"/>
    </source>
</evidence>
<gene>
    <name evidence="1" type="ORF">M409DRAFT_20961</name>
</gene>
<organism evidence="1 2">
    <name type="scientific">Zasmidium cellare ATCC 36951</name>
    <dbReference type="NCBI Taxonomy" id="1080233"/>
    <lineage>
        <taxon>Eukaryota</taxon>
        <taxon>Fungi</taxon>
        <taxon>Dikarya</taxon>
        <taxon>Ascomycota</taxon>
        <taxon>Pezizomycotina</taxon>
        <taxon>Dothideomycetes</taxon>
        <taxon>Dothideomycetidae</taxon>
        <taxon>Mycosphaerellales</taxon>
        <taxon>Mycosphaerellaceae</taxon>
        <taxon>Zasmidium</taxon>
    </lineage>
</organism>
<reference evidence="1" key="1">
    <citation type="journal article" date="2020" name="Stud. Mycol.">
        <title>101 Dothideomycetes genomes: a test case for predicting lifestyles and emergence of pathogens.</title>
        <authorList>
            <person name="Haridas S."/>
            <person name="Albert R."/>
            <person name="Binder M."/>
            <person name="Bloem J."/>
            <person name="Labutti K."/>
            <person name="Salamov A."/>
            <person name="Andreopoulos B."/>
            <person name="Baker S."/>
            <person name="Barry K."/>
            <person name="Bills G."/>
            <person name="Bluhm B."/>
            <person name="Cannon C."/>
            <person name="Castanera R."/>
            <person name="Culley D."/>
            <person name="Daum C."/>
            <person name="Ezra D."/>
            <person name="Gonzalez J."/>
            <person name="Henrissat B."/>
            <person name="Kuo A."/>
            <person name="Liang C."/>
            <person name="Lipzen A."/>
            <person name="Lutzoni F."/>
            <person name="Magnuson J."/>
            <person name="Mondo S."/>
            <person name="Nolan M."/>
            <person name="Ohm R."/>
            <person name="Pangilinan J."/>
            <person name="Park H.-J."/>
            <person name="Ramirez L."/>
            <person name="Alfaro M."/>
            <person name="Sun H."/>
            <person name="Tritt A."/>
            <person name="Yoshinaga Y."/>
            <person name="Zwiers L.-H."/>
            <person name="Turgeon B."/>
            <person name="Goodwin S."/>
            <person name="Spatafora J."/>
            <person name="Crous P."/>
            <person name="Grigoriev I."/>
        </authorList>
    </citation>
    <scope>NUCLEOTIDE SEQUENCE</scope>
    <source>
        <strain evidence="1">ATCC 36951</strain>
    </source>
</reference>
<dbReference type="Proteomes" id="UP000799537">
    <property type="component" value="Unassembled WGS sequence"/>
</dbReference>
<evidence type="ECO:0000313" key="2">
    <source>
        <dbReference type="Proteomes" id="UP000799537"/>
    </source>
</evidence>
<dbReference type="GeneID" id="54558909"/>
<dbReference type="EMBL" id="ML993589">
    <property type="protein sequence ID" value="KAF2168947.1"/>
    <property type="molecule type" value="Genomic_DNA"/>
</dbReference>
<protein>
    <submittedName>
        <fullName evidence="1">Uncharacterized protein</fullName>
    </submittedName>
</protein>
<dbReference type="AlphaFoldDB" id="A0A6A6CNU4"/>
<name>A0A6A6CNU4_ZASCE</name>
<accession>A0A6A6CNU4</accession>
<dbReference type="RefSeq" id="XP_033669836.1">
    <property type="nucleotide sequence ID" value="XM_033805637.1"/>
</dbReference>
<proteinExistence type="predicted"/>
<keyword evidence="2" id="KW-1185">Reference proteome</keyword>